<name>A0ABM0JER9_APLCA</name>
<evidence type="ECO:0000313" key="4">
    <source>
        <dbReference type="Proteomes" id="UP000694888"/>
    </source>
</evidence>
<accession>A0ABM0JER9</accession>
<feature type="compositionally biased region" description="Low complexity" evidence="2">
    <location>
        <begin position="251"/>
        <end position="271"/>
    </location>
</feature>
<keyword evidence="3" id="KW-0812">Transmembrane</keyword>
<dbReference type="Proteomes" id="UP000694888">
    <property type="component" value="Unplaced"/>
</dbReference>
<dbReference type="Gene3D" id="1.10.1410.40">
    <property type="match status" value="1"/>
</dbReference>
<feature type="region of interest" description="Disordered" evidence="2">
    <location>
        <begin position="164"/>
        <end position="209"/>
    </location>
</feature>
<proteinExistence type="inferred from homology"/>
<keyword evidence="3" id="KW-1133">Transmembrane helix</keyword>
<protein>
    <submittedName>
        <fullName evidence="5">Uncharacterized protein LOC101848176</fullName>
    </submittedName>
</protein>
<evidence type="ECO:0000256" key="2">
    <source>
        <dbReference type="SAM" id="MobiDB-lite"/>
    </source>
</evidence>
<feature type="compositionally biased region" description="Basic residues" evidence="2">
    <location>
        <begin position="273"/>
        <end position="283"/>
    </location>
</feature>
<dbReference type="RefSeq" id="XP_005092059.1">
    <property type="nucleotide sequence ID" value="XM_005092002.3"/>
</dbReference>
<dbReference type="PANTHER" id="PTHR10656">
    <property type="entry name" value="CELL FATE DETERMINING PROTEIN MAB21-RELATED"/>
    <property type="match status" value="1"/>
</dbReference>
<organism evidence="4 5">
    <name type="scientific">Aplysia californica</name>
    <name type="common">California sea hare</name>
    <dbReference type="NCBI Taxonomy" id="6500"/>
    <lineage>
        <taxon>Eukaryota</taxon>
        <taxon>Metazoa</taxon>
        <taxon>Spiralia</taxon>
        <taxon>Lophotrochozoa</taxon>
        <taxon>Mollusca</taxon>
        <taxon>Gastropoda</taxon>
        <taxon>Heterobranchia</taxon>
        <taxon>Euthyneura</taxon>
        <taxon>Tectipleura</taxon>
        <taxon>Aplysiida</taxon>
        <taxon>Aplysioidea</taxon>
        <taxon>Aplysiidae</taxon>
        <taxon>Aplysia</taxon>
    </lineage>
</organism>
<keyword evidence="4" id="KW-1185">Reference proteome</keyword>
<dbReference type="Gene3D" id="3.30.460.90">
    <property type="match status" value="1"/>
</dbReference>
<feature type="transmembrane region" description="Helical" evidence="3">
    <location>
        <begin position="118"/>
        <end position="140"/>
    </location>
</feature>
<keyword evidence="3" id="KW-0472">Membrane</keyword>
<dbReference type="PANTHER" id="PTHR10656:SF42">
    <property type="entry name" value="CYCLIC GMP-AMP SYNTHASE-LIKE PROTEIN-RELATED"/>
    <property type="match status" value="1"/>
</dbReference>
<gene>
    <name evidence="5" type="primary">LOC101848176</name>
</gene>
<dbReference type="GeneID" id="101848176"/>
<evidence type="ECO:0000313" key="5">
    <source>
        <dbReference type="RefSeq" id="XP_005092059.1"/>
    </source>
</evidence>
<evidence type="ECO:0000256" key="1">
    <source>
        <dbReference type="ARBA" id="ARBA00008307"/>
    </source>
</evidence>
<feature type="region of interest" description="Disordered" evidence="2">
    <location>
        <begin position="241"/>
        <end position="291"/>
    </location>
</feature>
<feature type="compositionally biased region" description="Basic and acidic residues" evidence="2">
    <location>
        <begin position="186"/>
        <end position="197"/>
    </location>
</feature>
<evidence type="ECO:0000256" key="3">
    <source>
        <dbReference type="SAM" id="Phobius"/>
    </source>
</evidence>
<reference evidence="5" key="1">
    <citation type="submission" date="2025-08" db="UniProtKB">
        <authorList>
            <consortium name="RefSeq"/>
        </authorList>
    </citation>
    <scope>IDENTIFICATION</scope>
</reference>
<comment type="similarity">
    <text evidence="1">Belongs to the mab-21 family.</text>
</comment>
<sequence>MVIMVEQVMKLLNVEWLYTIVPPEAYYNVSLVVNILSCNKSSSLADHADDTDESLTVDKPQDHDENIGSGFFQNLHRYFAFTSDSSQHASFEAEMENIDPEPADFCDNLISIDGSYQILLFHILTSVLVFLLIFCCFTFLCIKVISKRKDVELSLKTDDGDLDLEEVNEAPLQMETEGPEESDIATNDKDEQEKKDTSPLTVPVMGDKNRKNAKALKSTPVVGELFEATIGKFLKELDRGLEMDDCGSPGGPSMSLPSSASSSTVNSLTSPRLPRRGLHRSRHSNQTFTYGDAEQRQAKEFTMKYWIMYEKFAHRMNWTFPESSLDDVNIRAASGDDDKLLNILQFLYQNSPTSPKQFNVASLIVNYSLFILEQEMMSMSEESSDLVKFVRFESLGSAADGTHVGMIDGYDVMTVLNISHCSELSILHNNLCSDIPSGHVVIGAKPVNGSQVLQDNKCFRKAFVSGFYGFYLPPQQVEDMVEAMLKKAVVKLNREHKSKTDRLPFKVQVSQNKKLTLCFDTRLLQGLGLGVTELNVKCTPSICLSDPSFCLLPPIYAVPSWRADHKKTNGSTSSISGTLGRIFHNQSPDVSTDLLWSLNVTPVESSILQHIENKFSISGVESQHKLCIRVLKALFSEGSKTMLLNKGEISPYIIKSVICFLLLESPAWAWSLENLPDRVSDSVHFLKSSFENVWLPNFIVHNPHLLGQVPSLAVMSALLSGRQQNLLADVSQDAALKVLDYIDARLQKSGLLHCIKAEFSPQMWEYEFFMFG</sequence>